<evidence type="ECO:0000313" key="4">
    <source>
        <dbReference type="EMBL" id="ELP62358.1"/>
    </source>
</evidence>
<reference evidence="4 5" key="1">
    <citation type="journal article" date="2011" name="Plasmid">
        <title>Streptomyces turgidiscabies Car8 contains a modular pathogenicity island that shares virulence genes with other actinobacterial plant pathogens.</title>
        <authorList>
            <person name="Huguet-Tapia J.C."/>
            <person name="Badger J.H."/>
            <person name="Loria R."/>
            <person name="Pettis G.S."/>
        </authorList>
    </citation>
    <scope>NUCLEOTIDE SEQUENCE [LARGE SCALE GENOMIC DNA]</scope>
    <source>
        <strain evidence="4 5">Car8</strain>
    </source>
</reference>
<evidence type="ECO:0000259" key="3">
    <source>
        <dbReference type="Pfam" id="PF16177"/>
    </source>
</evidence>
<dbReference type="InterPro" id="IPR000873">
    <property type="entry name" value="AMP-dep_synth/lig_dom"/>
</dbReference>
<comment type="caution">
    <text evidence="4">The sequence shown here is derived from an EMBL/GenBank/DDBJ whole genome shotgun (WGS) entry which is preliminary data.</text>
</comment>
<dbReference type="PANTHER" id="PTHR42921:SF1">
    <property type="entry name" value="ACETOACETYL-COA SYNTHETASE"/>
    <property type="match status" value="1"/>
</dbReference>
<accession>L7ESF3</accession>
<evidence type="ECO:0000313" key="5">
    <source>
        <dbReference type="Proteomes" id="UP000010931"/>
    </source>
</evidence>
<dbReference type="Proteomes" id="UP000010931">
    <property type="component" value="Unassembled WGS sequence"/>
</dbReference>
<feature type="domain" description="AMP-dependent synthetase/ligase" evidence="2">
    <location>
        <begin position="100"/>
        <end position="197"/>
    </location>
</feature>
<evidence type="ECO:0000259" key="2">
    <source>
        <dbReference type="Pfam" id="PF00501"/>
    </source>
</evidence>
<comment type="similarity">
    <text evidence="1">Belongs to the ATP-dependent AMP-binding enzyme family.</text>
</comment>
<protein>
    <submittedName>
        <fullName evidence="4">Uncharacterized protein</fullName>
    </submittedName>
</protein>
<dbReference type="Gene3D" id="3.40.50.12780">
    <property type="entry name" value="N-terminal domain of ligase-like"/>
    <property type="match status" value="1"/>
</dbReference>
<dbReference type="SUPFAM" id="SSF56801">
    <property type="entry name" value="Acetyl-CoA synthetase-like"/>
    <property type="match status" value="1"/>
</dbReference>
<proteinExistence type="inferred from homology"/>
<dbReference type="PATRIC" id="fig|698760.3.peg.8709"/>
<dbReference type="GO" id="GO:0030729">
    <property type="term" value="F:acetoacetate-CoA ligase activity"/>
    <property type="evidence" value="ECO:0007669"/>
    <property type="project" value="TreeGrafter"/>
</dbReference>
<dbReference type="InterPro" id="IPR032387">
    <property type="entry name" value="ACAS_N"/>
</dbReference>
<organism evidence="4 5">
    <name type="scientific">Streptomyces turgidiscabies (strain Car8)</name>
    <dbReference type="NCBI Taxonomy" id="698760"/>
    <lineage>
        <taxon>Bacteria</taxon>
        <taxon>Bacillati</taxon>
        <taxon>Actinomycetota</taxon>
        <taxon>Actinomycetes</taxon>
        <taxon>Kitasatosporales</taxon>
        <taxon>Streptomycetaceae</taxon>
        <taxon>Streptomyces</taxon>
    </lineage>
</organism>
<dbReference type="EMBL" id="AEJB01000621">
    <property type="protein sequence ID" value="ELP62358.1"/>
    <property type="molecule type" value="Genomic_DNA"/>
</dbReference>
<sequence length="252" mass="27504">MPTTNPAPLWQPDRERIARARITTFQAWAAEHHGAPADGGYAALHRWSVDRLDTFWQAVTEWFDVRFSTPYARVLGDRTMPGAEWFPGATLNYAEHALRAADARADEPALLHVDETHEPHPVTWSELRRQVGSLAAELRALGVRPGDRVSGYLPNVPQAVVALLATAAVGGVWTSCAPDFGARSVLDRFQQVEPVVLSPSTVPLRGRSTTAVTRSPNSAANCPPCAPWSTSRCWAPSLPKVPWSGPPSHPRT</sequence>
<dbReference type="Pfam" id="PF00501">
    <property type="entry name" value="AMP-binding"/>
    <property type="match status" value="1"/>
</dbReference>
<name>L7ESF3_STRT8</name>
<dbReference type="AlphaFoldDB" id="L7ESF3"/>
<dbReference type="InterPro" id="IPR042099">
    <property type="entry name" value="ANL_N_sf"/>
</dbReference>
<dbReference type="Pfam" id="PF16177">
    <property type="entry name" value="ACAS_N"/>
    <property type="match status" value="1"/>
</dbReference>
<feature type="domain" description="Acetyl-coenzyme A synthetase N-terminal" evidence="3">
    <location>
        <begin position="41"/>
        <end position="97"/>
    </location>
</feature>
<evidence type="ECO:0000256" key="1">
    <source>
        <dbReference type="ARBA" id="ARBA00006432"/>
    </source>
</evidence>
<gene>
    <name evidence="4" type="ORF">STRTUCAR8_02094</name>
</gene>
<dbReference type="PANTHER" id="PTHR42921">
    <property type="entry name" value="ACETOACETYL-COA SYNTHETASE"/>
    <property type="match status" value="1"/>
</dbReference>
<keyword evidence="5" id="KW-1185">Reference proteome</keyword>